<dbReference type="Proteomes" id="UP000053424">
    <property type="component" value="Unassembled WGS sequence"/>
</dbReference>
<evidence type="ECO:0000256" key="2">
    <source>
        <dbReference type="ARBA" id="ARBA00023242"/>
    </source>
</evidence>
<comment type="subcellular location">
    <subcellularLocation>
        <location evidence="1">Nucleus</location>
    </subcellularLocation>
</comment>
<protein>
    <submittedName>
        <fullName evidence="3">Uncharacterized protein</fullName>
    </submittedName>
</protein>
<dbReference type="HOGENOM" id="CLU_1627272_0_0_1"/>
<name>A0A0C3CM71_HEBCY</name>
<accession>A0A0C3CM71</accession>
<dbReference type="AlphaFoldDB" id="A0A0C3CM71"/>
<dbReference type="EMBL" id="KN831773">
    <property type="protein sequence ID" value="KIM44881.1"/>
    <property type="molecule type" value="Genomic_DNA"/>
</dbReference>
<keyword evidence="2" id="KW-0539">Nucleus</keyword>
<dbReference type="GO" id="GO:0006355">
    <property type="term" value="P:regulation of DNA-templated transcription"/>
    <property type="evidence" value="ECO:0007669"/>
    <property type="project" value="InterPro"/>
</dbReference>
<organism evidence="3 4">
    <name type="scientific">Hebeloma cylindrosporum</name>
    <dbReference type="NCBI Taxonomy" id="76867"/>
    <lineage>
        <taxon>Eukaryota</taxon>
        <taxon>Fungi</taxon>
        <taxon>Dikarya</taxon>
        <taxon>Basidiomycota</taxon>
        <taxon>Agaricomycotina</taxon>
        <taxon>Agaricomycetes</taxon>
        <taxon>Agaricomycetidae</taxon>
        <taxon>Agaricales</taxon>
        <taxon>Agaricineae</taxon>
        <taxon>Hymenogastraceae</taxon>
        <taxon>Hebeloma</taxon>
    </lineage>
</organism>
<dbReference type="InterPro" id="IPR036600">
    <property type="entry name" value="PAH_sf"/>
</dbReference>
<dbReference type="STRING" id="686832.A0A0C3CM71"/>
<sequence length="163" mass="18337">MSAVSDPVRGSPDVITYLNVVKLQLSEDRVVLQSFLAGVRSWLESQSLNDDNASEMFILQIASLLRCKPRLLYGFNALLGPIYRLEYSDTVDEVRFLVLVKEKSARIFSTVSEDIPSPSSTDELRTIIISPSSWRLLLDRDSDRTWLTCISQLLQVVSLSLPS</sequence>
<dbReference type="SUPFAM" id="SSF47762">
    <property type="entry name" value="PAH2 domain"/>
    <property type="match status" value="1"/>
</dbReference>
<dbReference type="GO" id="GO:0005634">
    <property type="term" value="C:nucleus"/>
    <property type="evidence" value="ECO:0007669"/>
    <property type="project" value="UniProtKB-SubCell"/>
</dbReference>
<reference evidence="4" key="2">
    <citation type="submission" date="2015-01" db="EMBL/GenBank/DDBJ databases">
        <title>Evolutionary Origins and Diversification of the Mycorrhizal Mutualists.</title>
        <authorList>
            <consortium name="DOE Joint Genome Institute"/>
            <consortium name="Mycorrhizal Genomics Consortium"/>
            <person name="Kohler A."/>
            <person name="Kuo A."/>
            <person name="Nagy L.G."/>
            <person name="Floudas D."/>
            <person name="Copeland A."/>
            <person name="Barry K.W."/>
            <person name="Cichocki N."/>
            <person name="Veneault-Fourrey C."/>
            <person name="LaButti K."/>
            <person name="Lindquist E.A."/>
            <person name="Lipzen A."/>
            <person name="Lundell T."/>
            <person name="Morin E."/>
            <person name="Murat C."/>
            <person name="Riley R."/>
            <person name="Ohm R."/>
            <person name="Sun H."/>
            <person name="Tunlid A."/>
            <person name="Henrissat B."/>
            <person name="Grigoriev I.V."/>
            <person name="Hibbett D.S."/>
            <person name="Martin F."/>
        </authorList>
    </citation>
    <scope>NUCLEOTIDE SEQUENCE [LARGE SCALE GENOMIC DNA]</scope>
    <source>
        <strain evidence="4">h7</strain>
    </source>
</reference>
<evidence type="ECO:0000256" key="1">
    <source>
        <dbReference type="ARBA" id="ARBA00004123"/>
    </source>
</evidence>
<evidence type="ECO:0000313" key="4">
    <source>
        <dbReference type="Proteomes" id="UP000053424"/>
    </source>
</evidence>
<keyword evidence="4" id="KW-1185">Reference proteome</keyword>
<evidence type="ECO:0000313" key="3">
    <source>
        <dbReference type="EMBL" id="KIM44881.1"/>
    </source>
</evidence>
<proteinExistence type="predicted"/>
<gene>
    <name evidence="3" type="ORF">M413DRAFT_364993</name>
</gene>
<reference evidence="3 4" key="1">
    <citation type="submission" date="2014-04" db="EMBL/GenBank/DDBJ databases">
        <authorList>
            <consortium name="DOE Joint Genome Institute"/>
            <person name="Kuo A."/>
            <person name="Gay G."/>
            <person name="Dore J."/>
            <person name="Kohler A."/>
            <person name="Nagy L.G."/>
            <person name="Floudas D."/>
            <person name="Copeland A."/>
            <person name="Barry K.W."/>
            <person name="Cichocki N."/>
            <person name="Veneault-Fourrey C."/>
            <person name="LaButti K."/>
            <person name="Lindquist E.A."/>
            <person name="Lipzen A."/>
            <person name="Lundell T."/>
            <person name="Morin E."/>
            <person name="Murat C."/>
            <person name="Sun H."/>
            <person name="Tunlid A."/>
            <person name="Henrissat B."/>
            <person name="Grigoriev I.V."/>
            <person name="Hibbett D.S."/>
            <person name="Martin F."/>
            <person name="Nordberg H.P."/>
            <person name="Cantor M.N."/>
            <person name="Hua S.X."/>
        </authorList>
    </citation>
    <scope>NUCLEOTIDE SEQUENCE [LARGE SCALE GENOMIC DNA]</scope>
    <source>
        <strain evidence="4">h7</strain>
    </source>
</reference>